<accession>A0A6A6KI18</accession>
<keyword evidence="8" id="KW-1185">Reference proteome</keyword>
<dbReference type="PANTHER" id="PTHR10556">
    <property type="entry name" value="3-OXO-5-ALPHA-STEROID 4-DEHYDROGENASE"/>
    <property type="match status" value="1"/>
</dbReference>
<evidence type="ECO:0000256" key="3">
    <source>
        <dbReference type="ARBA" id="ARBA00022692"/>
    </source>
</evidence>
<sequence length="204" mass="23357">MAFSDQSLFHYALLAFFLIGPPPSSPSGSFKPHMASIIALAGALLSPLLWPGSSWKPHSLAYLLLFPVGQHATNSKALILMSPFIIHYFHRTCLYPLRLYLSTTQRNTKSGTGFPGFDGVKEREWWVQGTKRRVFELVSCPNYFGEIVEWLGWSVMTWSWVGFGFFLYTCANLMPRAFANHKWYLDKFGEDYPRARKAVIPFLY</sequence>
<dbReference type="Proteomes" id="UP000467840">
    <property type="component" value="Chromosome 8"/>
</dbReference>
<keyword evidence="5" id="KW-0472">Membrane</keyword>
<dbReference type="GO" id="GO:0016020">
    <property type="term" value="C:membrane"/>
    <property type="evidence" value="ECO:0007669"/>
    <property type="project" value="UniProtKB-SubCell"/>
</dbReference>
<name>A0A6A6KI18_HEVBR</name>
<dbReference type="GO" id="GO:0016627">
    <property type="term" value="F:oxidoreductase activity, acting on the CH-CH group of donors"/>
    <property type="evidence" value="ECO:0007669"/>
    <property type="project" value="InterPro"/>
</dbReference>
<comment type="similarity">
    <text evidence="2">Belongs to the steroid 5-alpha reductase family.</text>
</comment>
<dbReference type="EMBL" id="JAAGAX010000016">
    <property type="protein sequence ID" value="KAF2288561.1"/>
    <property type="molecule type" value="Genomic_DNA"/>
</dbReference>
<dbReference type="InterPro" id="IPR039357">
    <property type="entry name" value="SRD5A/TECR"/>
</dbReference>
<evidence type="ECO:0000313" key="8">
    <source>
        <dbReference type="Proteomes" id="UP000467840"/>
    </source>
</evidence>
<dbReference type="Pfam" id="PF02544">
    <property type="entry name" value="Steroid_dh"/>
    <property type="match status" value="1"/>
</dbReference>
<dbReference type="PROSITE" id="PS50244">
    <property type="entry name" value="S5A_REDUCTASE"/>
    <property type="match status" value="1"/>
</dbReference>
<evidence type="ECO:0000256" key="4">
    <source>
        <dbReference type="ARBA" id="ARBA00022989"/>
    </source>
</evidence>
<dbReference type="InterPro" id="IPR001104">
    <property type="entry name" value="3-oxo-5_a-steroid_4-DH_C"/>
</dbReference>
<proteinExistence type="inferred from homology"/>
<protein>
    <recommendedName>
        <fullName evidence="6">3-oxo-5-alpha-steroid 4-dehydrogenase C-terminal domain-containing protein</fullName>
    </recommendedName>
</protein>
<dbReference type="Gene3D" id="1.20.120.1630">
    <property type="match status" value="1"/>
</dbReference>
<evidence type="ECO:0000256" key="2">
    <source>
        <dbReference type="ARBA" id="ARBA00007742"/>
    </source>
</evidence>
<dbReference type="PANTHER" id="PTHR10556:SF43">
    <property type="entry name" value="STEROID 5-ALPHA-REDUCTASE DET2"/>
    <property type="match status" value="1"/>
</dbReference>
<reference evidence="7 8" key="1">
    <citation type="journal article" date="2020" name="Mol. Plant">
        <title>The Chromosome-Based Rubber Tree Genome Provides New Insights into Spurge Genome Evolution and Rubber Biosynthesis.</title>
        <authorList>
            <person name="Liu J."/>
            <person name="Shi C."/>
            <person name="Shi C.C."/>
            <person name="Li W."/>
            <person name="Zhang Q.J."/>
            <person name="Zhang Y."/>
            <person name="Li K."/>
            <person name="Lu H.F."/>
            <person name="Shi C."/>
            <person name="Zhu S.T."/>
            <person name="Xiao Z.Y."/>
            <person name="Nan H."/>
            <person name="Yue Y."/>
            <person name="Zhu X.G."/>
            <person name="Wu Y."/>
            <person name="Hong X.N."/>
            <person name="Fan G.Y."/>
            <person name="Tong Y."/>
            <person name="Zhang D."/>
            <person name="Mao C.L."/>
            <person name="Liu Y.L."/>
            <person name="Hao S.J."/>
            <person name="Liu W.Q."/>
            <person name="Lv M.Q."/>
            <person name="Zhang H.B."/>
            <person name="Liu Y."/>
            <person name="Hu-Tang G.R."/>
            <person name="Wang J.P."/>
            <person name="Wang J.H."/>
            <person name="Sun Y.H."/>
            <person name="Ni S.B."/>
            <person name="Chen W.B."/>
            <person name="Zhang X.C."/>
            <person name="Jiao Y.N."/>
            <person name="Eichler E.E."/>
            <person name="Li G.H."/>
            <person name="Liu X."/>
            <person name="Gao L.Z."/>
        </authorList>
    </citation>
    <scope>NUCLEOTIDE SEQUENCE [LARGE SCALE GENOMIC DNA]</scope>
    <source>
        <strain evidence="8">cv. GT1</strain>
        <tissue evidence="7">Leaf</tissue>
    </source>
</reference>
<comment type="subcellular location">
    <subcellularLocation>
        <location evidence="1">Membrane</location>
        <topology evidence="1">Multi-pass membrane protein</topology>
    </subcellularLocation>
</comment>
<evidence type="ECO:0000256" key="1">
    <source>
        <dbReference type="ARBA" id="ARBA00004141"/>
    </source>
</evidence>
<evidence type="ECO:0000313" key="7">
    <source>
        <dbReference type="EMBL" id="KAF2288561.1"/>
    </source>
</evidence>
<dbReference type="GO" id="GO:0016132">
    <property type="term" value="P:brassinosteroid biosynthetic process"/>
    <property type="evidence" value="ECO:0007669"/>
    <property type="project" value="TreeGrafter"/>
</dbReference>
<feature type="domain" description="3-oxo-5-alpha-steroid 4-dehydrogenase C-terminal" evidence="6">
    <location>
        <begin position="132"/>
        <end position="204"/>
    </location>
</feature>
<evidence type="ECO:0000256" key="5">
    <source>
        <dbReference type="ARBA" id="ARBA00023136"/>
    </source>
</evidence>
<organism evidence="7 8">
    <name type="scientific">Hevea brasiliensis</name>
    <name type="common">Para rubber tree</name>
    <name type="synonym">Siphonia brasiliensis</name>
    <dbReference type="NCBI Taxonomy" id="3981"/>
    <lineage>
        <taxon>Eukaryota</taxon>
        <taxon>Viridiplantae</taxon>
        <taxon>Streptophyta</taxon>
        <taxon>Embryophyta</taxon>
        <taxon>Tracheophyta</taxon>
        <taxon>Spermatophyta</taxon>
        <taxon>Magnoliopsida</taxon>
        <taxon>eudicotyledons</taxon>
        <taxon>Gunneridae</taxon>
        <taxon>Pentapetalae</taxon>
        <taxon>rosids</taxon>
        <taxon>fabids</taxon>
        <taxon>Malpighiales</taxon>
        <taxon>Euphorbiaceae</taxon>
        <taxon>Crotonoideae</taxon>
        <taxon>Micrandreae</taxon>
        <taxon>Hevea</taxon>
    </lineage>
</organism>
<comment type="caution">
    <text evidence="7">The sequence shown here is derived from an EMBL/GenBank/DDBJ whole genome shotgun (WGS) entry which is preliminary data.</text>
</comment>
<evidence type="ECO:0000259" key="6">
    <source>
        <dbReference type="Pfam" id="PF02544"/>
    </source>
</evidence>
<gene>
    <name evidence="7" type="ORF">GH714_008589</name>
</gene>
<keyword evidence="3" id="KW-0812">Transmembrane</keyword>
<dbReference type="AlphaFoldDB" id="A0A6A6KI18"/>
<keyword evidence="4" id="KW-1133">Transmembrane helix</keyword>